<protein>
    <recommendedName>
        <fullName evidence="3">Amidoligase enzyme</fullName>
    </recommendedName>
</protein>
<accession>A0A5N3P6Z3</accession>
<reference evidence="1 2" key="1">
    <citation type="journal article" date="2019" name="Microorganisms">
        <title>Genome Insights into the Novel Species Microvirga brassicacearum, a Rapeseed Endophyte with Biotechnological Potential.</title>
        <authorList>
            <person name="Jimenez-Gomez A."/>
            <person name="Saati-Santamaria Z."/>
            <person name="Igual J.M."/>
            <person name="Rivas R."/>
            <person name="Mateos P.F."/>
            <person name="Garcia-Fraile P."/>
        </authorList>
    </citation>
    <scope>NUCLEOTIDE SEQUENCE [LARGE SCALE GENOMIC DNA]</scope>
    <source>
        <strain evidence="1 2">CDVBN77</strain>
    </source>
</reference>
<evidence type="ECO:0000313" key="1">
    <source>
        <dbReference type="EMBL" id="KAB0265441.1"/>
    </source>
</evidence>
<organism evidence="1 2">
    <name type="scientific">Microvirga brassicacearum</name>
    <dbReference type="NCBI Taxonomy" id="2580413"/>
    <lineage>
        <taxon>Bacteria</taxon>
        <taxon>Pseudomonadati</taxon>
        <taxon>Pseudomonadota</taxon>
        <taxon>Alphaproteobacteria</taxon>
        <taxon>Hyphomicrobiales</taxon>
        <taxon>Methylobacteriaceae</taxon>
        <taxon>Microvirga</taxon>
    </lineage>
</organism>
<comment type="caution">
    <text evidence="1">The sequence shown here is derived from an EMBL/GenBank/DDBJ whole genome shotgun (WGS) entry which is preliminary data.</text>
</comment>
<dbReference type="OrthoDB" id="5597599at2"/>
<dbReference type="AlphaFoldDB" id="A0A5N3P6Z3"/>
<evidence type="ECO:0008006" key="3">
    <source>
        <dbReference type="Google" id="ProtNLM"/>
    </source>
</evidence>
<sequence length="325" mass="35999">MAQVALSTSIEFALPPSITNAEGRTRTVGVEVEFTGSSAETTIYALKGNLGGHVIEMDPHAFRLEESAIGDITVELDSRLLHPSKQGSGGLTVIPKIAAWFGFAASYLIPCELVTAPIPIDRLHEVDRVLSSLRAVGAKGTQDAALYAFGLHFNPEIPRQDADTAVAFLKSFVLLNPWLRREVAPDITRDLLGFADPFPSEYVRKLISPGYWPAIGDFIDDYLAVNPTRNRDLDLLPLLLHFDEARVRAVLPHEKINARPTFHYRLPDARVSDPGWSIAPDWNRWVAVERLASNRDQLEALSVAYLAYEGQDKSWADVVEHIARP</sequence>
<dbReference type="Proteomes" id="UP000325684">
    <property type="component" value="Unassembled WGS sequence"/>
</dbReference>
<name>A0A5N3P6Z3_9HYPH</name>
<dbReference type="InterPro" id="IPR022025">
    <property type="entry name" value="Amidoligase_2"/>
</dbReference>
<gene>
    <name evidence="1" type="ORF">FEZ63_18355</name>
</gene>
<dbReference type="RefSeq" id="WP_150947180.1">
    <property type="nucleotide sequence ID" value="NZ_VCMV01000035.1"/>
</dbReference>
<dbReference type="EMBL" id="VCMV01000035">
    <property type="protein sequence ID" value="KAB0265441.1"/>
    <property type="molecule type" value="Genomic_DNA"/>
</dbReference>
<proteinExistence type="predicted"/>
<evidence type="ECO:0000313" key="2">
    <source>
        <dbReference type="Proteomes" id="UP000325684"/>
    </source>
</evidence>
<keyword evidence="2" id="KW-1185">Reference proteome</keyword>
<dbReference type="Pfam" id="PF12224">
    <property type="entry name" value="Amidoligase_2"/>
    <property type="match status" value="1"/>
</dbReference>